<dbReference type="InterPro" id="IPR001633">
    <property type="entry name" value="EAL_dom"/>
</dbReference>
<dbReference type="AlphaFoldDB" id="A0A5J5FTI4"/>
<dbReference type="CDD" id="cd01948">
    <property type="entry name" value="EAL"/>
    <property type="match status" value="1"/>
</dbReference>
<dbReference type="EMBL" id="VYKJ01000015">
    <property type="protein sequence ID" value="KAA8996145.1"/>
    <property type="molecule type" value="Genomic_DNA"/>
</dbReference>
<sequence length="251" mass="28434">MNSAVPAPCARCKDSGSLGFDFTMAFQPIVDCAERRIFGYEALVRGTNNESAFSVISQVSQEMLYNFDQQCRIKAIALAARLRLPGMLSINFLPRAIYRPERCIRATLETARRCRFPVENIMFEFTETEQTQDSKHIQSIVACYKTLGFKTAIDDFGAGYSGLNLLADFQTDIVKLDMALIREVDKDRTRQIIVSNSISMLKELNVRILAEGIETEQEYGFLRRLGIDYAQGYYFARPGFESLPQVDQALI</sequence>
<dbReference type="RefSeq" id="WP_150437224.1">
    <property type="nucleotide sequence ID" value="NZ_VYKJ01000015.1"/>
</dbReference>
<dbReference type="OrthoDB" id="1673646at2"/>
<proteinExistence type="predicted"/>
<comment type="caution">
    <text evidence="2">The sequence shown here is derived from an EMBL/GenBank/DDBJ whole genome shotgun (WGS) entry which is preliminary data.</text>
</comment>
<gene>
    <name evidence="2" type="ORF">FJU30_22540</name>
</gene>
<dbReference type="InterPro" id="IPR035919">
    <property type="entry name" value="EAL_sf"/>
</dbReference>
<accession>A0A5J5FTI4</accession>
<dbReference type="Proteomes" id="UP000335415">
    <property type="component" value="Unassembled WGS sequence"/>
</dbReference>
<name>A0A5J5FTI4_9GAMM</name>
<dbReference type="GO" id="GO:0071111">
    <property type="term" value="F:cyclic-guanylate-specific phosphodiesterase activity"/>
    <property type="evidence" value="ECO:0007669"/>
    <property type="project" value="InterPro"/>
</dbReference>
<protein>
    <submittedName>
        <fullName evidence="2">EAL domain-containing protein</fullName>
    </submittedName>
</protein>
<dbReference type="PROSITE" id="PS50883">
    <property type="entry name" value="EAL"/>
    <property type="match status" value="1"/>
</dbReference>
<organism evidence="2 3">
    <name type="scientific">Affinibrenneria salicis</name>
    <dbReference type="NCBI Taxonomy" id="2590031"/>
    <lineage>
        <taxon>Bacteria</taxon>
        <taxon>Pseudomonadati</taxon>
        <taxon>Pseudomonadota</taxon>
        <taxon>Gammaproteobacteria</taxon>
        <taxon>Enterobacterales</taxon>
        <taxon>Pectobacteriaceae</taxon>
        <taxon>Affinibrenneria</taxon>
    </lineage>
</organism>
<evidence type="ECO:0000259" key="1">
    <source>
        <dbReference type="PROSITE" id="PS50883"/>
    </source>
</evidence>
<dbReference type="PANTHER" id="PTHR33121">
    <property type="entry name" value="CYCLIC DI-GMP PHOSPHODIESTERASE PDEF"/>
    <property type="match status" value="1"/>
</dbReference>
<dbReference type="SUPFAM" id="SSF141868">
    <property type="entry name" value="EAL domain-like"/>
    <property type="match status" value="1"/>
</dbReference>
<dbReference type="PANTHER" id="PTHR33121:SF15">
    <property type="entry name" value="BLUE LIGHT- AND TEMPERATURE-REGULATED ANTIREPRESSOR BLUF"/>
    <property type="match status" value="1"/>
</dbReference>
<dbReference type="InterPro" id="IPR050706">
    <property type="entry name" value="Cyclic-di-GMP_PDE-like"/>
</dbReference>
<dbReference type="SMART" id="SM00052">
    <property type="entry name" value="EAL"/>
    <property type="match status" value="1"/>
</dbReference>
<reference evidence="2 3" key="1">
    <citation type="submission" date="2019-09" db="EMBL/GenBank/DDBJ databases">
        <authorList>
            <person name="Li Y."/>
        </authorList>
    </citation>
    <scope>NUCLEOTIDE SEQUENCE [LARGE SCALE GENOMIC DNA]</scope>
    <source>
        <strain evidence="2 3">L3-3HA</strain>
    </source>
</reference>
<evidence type="ECO:0000313" key="2">
    <source>
        <dbReference type="EMBL" id="KAA8996145.1"/>
    </source>
</evidence>
<evidence type="ECO:0000313" key="3">
    <source>
        <dbReference type="Proteomes" id="UP000335415"/>
    </source>
</evidence>
<feature type="domain" description="EAL" evidence="1">
    <location>
        <begin position="1"/>
        <end position="251"/>
    </location>
</feature>
<dbReference type="Gene3D" id="3.20.20.450">
    <property type="entry name" value="EAL domain"/>
    <property type="match status" value="1"/>
</dbReference>
<keyword evidence="3" id="KW-1185">Reference proteome</keyword>
<dbReference type="Pfam" id="PF00563">
    <property type="entry name" value="EAL"/>
    <property type="match status" value="1"/>
</dbReference>